<dbReference type="CDD" id="cd00761">
    <property type="entry name" value="Glyco_tranf_GTA_type"/>
    <property type="match status" value="1"/>
</dbReference>
<dbReference type="Proteomes" id="UP001223084">
    <property type="component" value="Unassembled WGS sequence"/>
</dbReference>
<dbReference type="RefSeq" id="WP_285957707.1">
    <property type="nucleotide sequence ID" value="NZ_JASUZX010000001.1"/>
</dbReference>
<evidence type="ECO:0000313" key="3">
    <source>
        <dbReference type="EMBL" id="MDL5039750.1"/>
    </source>
</evidence>
<proteinExistence type="inferred from homology"/>
<dbReference type="Gene3D" id="3.90.550.10">
    <property type="entry name" value="Spore Coat Polysaccharide Biosynthesis Protein SpsA, Chain A"/>
    <property type="match status" value="1"/>
</dbReference>
<comment type="similarity">
    <text evidence="1">Belongs to the glycosyltransferase 2 family.</text>
</comment>
<reference evidence="3" key="1">
    <citation type="submission" date="2023-06" db="EMBL/GenBank/DDBJ databases">
        <title>Probiogenomic evaluation and L lactic producing Weizmannia coaggulans BKMTCR2-2 from tree bark.</title>
        <authorList>
            <person name="Mahittikon J."/>
            <person name="Tanasupawat S."/>
        </authorList>
    </citation>
    <scope>NUCLEOTIDE SEQUENCE</scope>
    <source>
        <strain evidence="3">BKMTCR2-2</strain>
    </source>
</reference>
<dbReference type="AlphaFoldDB" id="A0AAW7CE35"/>
<dbReference type="EMBL" id="JASUZX010000001">
    <property type="protein sequence ID" value="MDL5039750.1"/>
    <property type="molecule type" value="Genomic_DNA"/>
</dbReference>
<dbReference type="GO" id="GO:0016758">
    <property type="term" value="F:hexosyltransferase activity"/>
    <property type="evidence" value="ECO:0007669"/>
    <property type="project" value="UniProtKB-ARBA"/>
</dbReference>
<organism evidence="3 4">
    <name type="scientific">Heyndrickxia coagulans</name>
    <name type="common">Weizmannia coagulans</name>
    <dbReference type="NCBI Taxonomy" id="1398"/>
    <lineage>
        <taxon>Bacteria</taxon>
        <taxon>Bacillati</taxon>
        <taxon>Bacillota</taxon>
        <taxon>Bacilli</taxon>
        <taxon>Bacillales</taxon>
        <taxon>Bacillaceae</taxon>
        <taxon>Heyndrickxia</taxon>
    </lineage>
</organism>
<name>A0AAW7CE35_HEYCO</name>
<dbReference type="PANTHER" id="PTHR22916">
    <property type="entry name" value="GLYCOSYLTRANSFERASE"/>
    <property type="match status" value="1"/>
</dbReference>
<dbReference type="InterPro" id="IPR001173">
    <property type="entry name" value="Glyco_trans_2-like"/>
</dbReference>
<protein>
    <submittedName>
        <fullName evidence="3">Glycosyltransferase family 2 protein</fullName>
        <ecNumber evidence="3">2.4.-.-</ecNumber>
    </submittedName>
</protein>
<gene>
    <name evidence="3" type="ORF">QN341_01410</name>
</gene>
<dbReference type="SUPFAM" id="SSF53448">
    <property type="entry name" value="Nucleotide-diphospho-sugar transferases"/>
    <property type="match status" value="1"/>
</dbReference>
<keyword evidence="3" id="KW-0328">Glycosyltransferase</keyword>
<evidence type="ECO:0000259" key="2">
    <source>
        <dbReference type="Pfam" id="PF00535"/>
    </source>
</evidence>
<evidence type="ECO:0000313" key="4">
    <source>
        <dbReference type="Proteomes" id="UP001223084"/>
    </source>
</evidence>
<dbReference type="Pfam" id="PF00535">
    <property type="entry name" value="Glycos_transf_2"/>
    <property type="match status" value="1"/>
</dbReference>
<sequence>MEKKPLVTVLMPVYNGEKYLREAIESILNQTYKNFEFLIIDDGSTDNSKQIIKSYKDSRINLVSNGRNLKLINSLNKGIDLSSGKYIARMDCDDISMPRRLEKQVNFMEKNKDVIMCGTGVKILESKWKRTFPITGWENIKYKLLIENCIYHPSVMIRTDVLKDNRIYYDSRFIHAEDFELWQRISKKYKIENIRKPLLKYRHSTEGIGRKYQKEQIEMASRISKQGLSEYNIILNKDYVRKEIITKEDILNAKKQIENIQKENHFTDYEHQKILAMLWLSICKQGVRYGFWTLKVFYSIKNVTLNYISLMDKNKLFIKCLRNFITKKQ</sequence>
<feature type="domain" description="Glycosyltransferase 2-like" evidence="2">
    <location>
        <begin position="8"/>
        <end position="149"/>
    </location>
</feature>
<dbReference type="PANTHER" id="PTHR22916:SF3">
    <property type="entry name" value="UDP-GLCNAC:BETAGAL BETA-1,3-N-ACETYLGLUCOSAMINYLTRANSFERASE-LIKE PROTEIN 1"/>
    <property type="match status" value="1"/>
</dbReference>
<accession>A0AAW7CE35</accession>
<dbReference type="InterPro" id="IPR029044">
    <property type="entry name" value="Nucleotide-diphossugar_trans"/>
</dbReference>
<dbReference type="EC" id="2.4.-.-" evidence="3"/>
<evidence type="ECO:0000256" key="1">
    <source>
        <dbReference type="ARBA" id="ARBA00006739"/>
    </source>
</evidence>
<comment type="caution">
    <text evidence="3">The sequence shown here is derived from an EMBL/GenBank/DDBJ whole genome shotgun (WGS) entry which is preliminary data.</text>
</comment>
<keyword evidence="3" id="KW-0808">Transferase</keyword>